<dbReference type="AlphaFoldDB" id="A0A1J4K1I8"/>
<evidence type="ECO:0000256" key="1">
    <source>
        <dbReference type="SAM" id="MobiDB-lite"/>
    </source>
</evidence>
<dbReference type="GeneID" id="94841168"/>
<dbReference type="VEuPathDB" id="TrichDB:TRFO_28926"/>
<reference evidence="2" key="1">
    <citation type="submission" date="2016-10" db="EMBL/GenBank/DDBJ databases">
        <authorList>
            <person name="Benchimol M."/>
            <person name="Almeida L.G."/>
            <person name="Vasconcelos A.T."/>
            <person name="Perreira-Neves A."/>
            <person name="Rosa I.A."/>
            <person name="Tasca T."/>
            <person name="Bogo M.R."/>
            <person name="de Souza W."/>
        </authorList>
    </citation>
    <scope>NUCLEOTIDE SEQUENCE [LARGE SCALE GENOMIC DNA]</scope>
    <source>
        <strain evidence="2">K</strain>
    </source>
</reference>
<comment type="caution">
    <text evidence="2">The sequence shown here is derived from an EMBL/GenBank/DDBJ whole genome shotgun (WGS) entry which is preliminary data.</text>
</comment>
<evidence type="ECO:0000313" key="3">
    <source>
        <dbReference type="Proteomes" id="UP000179807"/>
    </source>
</evidence>
<organism evidence="2 3">
    <name type="scientific">Tritrichomonas foetus</name>
    <dbReference type="NCBI Taxonomy" id="1144522"/>
    <lineage>
        <taxon>Eukaryota</taxon>
        <taxon>Metamonada</taxon>
        <taxon>Parabasalia</taxon>
        <taxon>Tritrichomonadida</taxon>
        <taxon>Tritrichomonadidae</taxon>
        <taxon>Tritrichomonas</taxon>
    </lineage>
</organism>
<evidence type="ECO:0000313" key="2">
    <source>
        <dbReference type="EMBL" id="OHT03614.1"/>
    </source>
</evidence>
<dbReference type="Proteomes" id="UP000179807">
    <property type="component" value="Unassembled WGS sequence"/>
</dbReference>
<accession>A0A1J4K1I8</accession>
<feature type="compositionally biased region" description="Polar residues" evidence="1">
    <location>
        <begin position="59"/>
        <end position="74"/>
    </location>
</feature>
<dbReference type="RefSeq" id="XP_068356750.1">
    <property type="nucleotide sequence ID" value="XM_068506464.1"/>
</dbReference>
<dbReference type="EMBL" id="MLAK01000820">
    <property type="protein sequence ID" value="OHT03614.1"/>
    <property type="molecule type" value="Genomic_DNA"/>
</dbReference>
<keyword evidence="3" id="KW-1185">Reference proteome</keyword>
<name>A0A1J4K1I8_9EUKA</name>
<gene>
    <name evidence="2" type="ORF">TRFO_28926</name>
</gene>
<protein>
    <submittedName>
        <fullName evidence="2">Uncharacterized protein</fullName>
    </submittedName>
</protein>
<proteinExistence type="predicted"/>
<sequence length="286" mass="32862">MSQQSYYLQYELLDCDYEASIDEDSFTMSMSNETIDLTTVEGSEWPSKEEPPDLIQEPKSPTATASPLSEPQPTEFQFSSENAYMGSTEDTQMIEPFQSNSDPAQRSELLKPVNPPYFSSSNSSTITLPNARSSDSCVGKEDPKSSLAGPIFSTTMVSDFYHQLAQLKTAESPFPAKPNYSVFEYMNKIVGRKITQDELKHLRKCPLFIQYLPRLTRNQCRRKNENLEVFESARAQLMPLLEKQEVQFLLFKYIYNHKKPNLRTNMMLNIYESNPERAEQLKLFMS</sequence>
<feature type="region of interest" description="Disordered" evidence="1">
    <location>
        <begin position="39"/>
        <end position="74"/>
    </location>
</feature>